<dbReference type="AlphaFoldDB" id="A0A4U0TIY7"/>
<name>A0A4U0TIY7_9PEZI</name>
<dbReference type="EMBL" id="NAJL01000102">
    <property type="protein sequence ID" value="TKA21760.1"/>
    <property type="molecule type" value="Genomic_DNA"/>
</dbReference>
<gene>
    <name evidence="2" type="ORF">B0A50_08685</name>
</gene>
<sequence length="135" mass="15262">MKLTTLLTPLLLTLTHPTPTTATGPNEMVTKDYQNAITCGKKNADINYLIDLFCTSSAHGTPRESNGFHLGQPAWYNLRFPARNGWRLQIAGPHCPKDQLWVPAKFCEAQFHYIQKYNYEALERISNMKAHALAT</sequence>
<organism evidence="2 3">
    <name type="scientific">Salinomyces thailandicus</name>
    <dbReference type="NCBI Taxonomy" id="706561"/>
    <lineage>
        <taxon>Eukaryota</taxon>
        <taxon>Fungi</taxon>
        <taxon>Dikarya</taxon>
        <taxon>Ascomycota</taxon>
        <taxon>Pezizomycotina</taxon>
        <taxon>Dothideomycetes</taxon>
        <taxon>Dothideomycetidae</taxon>
        <taxon>Mycosphaerellales</taxon>
        <taxon>Teratosphaeriaceae</taxon>
        <taxon>Salinomyces</taxon>
    </lineage>
</organism>
<dbReference type="OrthoDB" id="3844136at2759"/>
<feature type="signal peptide" evidence="1">
    <location>
        <begin position="1"/>
        <end position="22"/>
    </location>
</feature>
<protein>
    <submittedName>
        <fullName evidence="2">Uncharacterized protein</fullName>
    </submittedName>
</protein>
<evidence type="ECO:0000313" key="2">
    <source>
        <dbReference type="EMBL" id="TKA21760.1"/>
    </source>
</evidence>
<feature type="chain" id="PRO_5021014232" evidence="1">
    <location>
        <begin position="23"/>
        <end position="135"/>
    </location>
</feature>
<reference evidence="2 3" key="1">
    <citation type="submission" date="2017-03" db="EMBL/GenBank/DDBJ databases">
        <title>Genomes of endolithic fungi from Antarctica.</title>
        <authorList>
            <person name="Coleine C."/>
            <person name="Masonjones S."/>
            <person name="Stajich J.E."/>
        </authorList>
    </citation>
    <scope>NUCLEOTIDE SEQUENCE [LARGE SCALE GENOMIC DNA]</scope>
    <source>
        <strain evidence="2 3">CCFEE 6315</strain>
    </source>
</reference>
<evidence type="ECO:0000313" key="3">
    <source>
        <dbReference type="Proteomes" id="UP000308549"/>
    </source>
</evidence>
<evidence type="ECO:0000256" key="1">
    <source>
        <dbReference type="SAM" id="SignalP"/>
    </source>
</evidence>
<accession>A0A4U0TIY7</accession>
<comment type="caution">
    <text evidence="2">The sequence shown here is derived from an EMBL/GenBank/DDBJ whole genome shotgun (WGS) entry which is preliminary data.</text>
</comment>
<proteinExistence type="predicted"/>
<dbReference type="Proteomes" id="UP000308549">
    <property type="component" value="Unassembled WGS sequence"/>
</dbReference>
<keyword evidence="1" id="KW-0732">Signal</keyword>
<keyword evidence="3" id="KW-1185">Reference proteome</keyword>